<dbReference type="InterPro" id="IPR006118">
    <property type="entry name" value="Recombinase_CS"/>
</dbReference>
<reference evidence="8" key="1">
    <citation type="submission" date="2018-11" db="EMBL/GenBank/DDBJ databases">
        <title>Complete genome sequence of Paenibacillus sp. ML311-T8.</title>
        <authorList>
            <person name="Nam Y.-D."/>
            <person name="Kang J."/>
            <person name="Chung W.-H."/>
            <person name="Park Y.S."/>
        </authorList>
    </citation>
    <scope>NUCLEOTIDE SEQUENCE [LARGE SCALE GENOMIC DNA]</scope>
    <source>
        <strain evidence="8">ML311-T8</strain>
    </source>
</reference>
<dbReference type="GO" id="GO:0003677">
    <property type="term" value="F:DNA binding"/>
    <property type="evidence" value="ECO:0007669"/>
    <property type="project" value="UniProtKB-KW"/>
</dbReference>
<dbReference type="PROSITE" id="PS51736">
    <property type="entry name" value="RECOMBINASES_3"/>
    <property type="match status" value="1"/>
</dbReference>
<organism evidence="7 8">
    <name type="scientific">Paenibacillus psychroresistens</name>
    <dbReference type="NCBI Taxonomy" id="1778678"/>
    <lineage>
        <taxon>Bacteria</taxon>
        <taxon>Bacillati</taxon>
        <taxon>Bacillota</taxon>
        <taxon>Bacilli</taxon>
        <taxon>Bacillales</taxon>
        <taxon>Paenibacillaceae</taxon>
        <taxon>Paenibacillus</taxon>
    </lineage>
</organism>
<evidence type="ECO:0000256" key="1">
    <source>
        <dbReference type="ARBA" id="ARBA00022908"/>
    </source>
</evidence>
<dbReference type="GO" id="GO:0015074">
    <property type="term" value="P:DNA integration"/>
    <property type="evidence" value="ECO:0007669"/>
    <property type="project" value="UniProtKB-KW"/>
</dbReference>
<name>A0A6B8RE58_9BACL</name>
<dbReference type="InterPro" id="IPR006119">
    <property type="entry name" value="Resolv_N"/>
</dbReference>
<dbReference type="PROSITE" id="PS00397">
    <property type="entry name" value="RECOMBINASES_1"/>
    <property type="match status" value="1"/>
</dbReference>
<dbReference type="InterPro" id="IPR038109">
    <property type="entry name" value="DNA_bind_recomb_sf"/>
</dbReference>
<dbReference type="Proteomes" id="UP000426246">
    <property type="component" value="Chromosome"/>
</dbReference>
<protein>
    <submittedName>
        <fullName evidence="7">Recombinase family protein</fullName>
    </submittedName>
</protein>
<dbReference type="SUPFAM" id="SSF53041">
    <property type="entry name" value="Resolvase-like"/>
    <property type="match status" value="1"/>
</dbReference>
<keyword evidence="3" id="KW-0233">DNA recombination</keyword>
<proteinExistence type="predicted"/>
<keyword evidence="2" id="KW-0238">DNA-binding</keyword>
<dbReference type="Gene3D" id="3.90.1750.20">
    <property type="entry name" value="Putative Large Serine Recombinase, Chain B, Domain 2"/>
    <property type="match status" value="1"/>
</dbReference>
<dbReference type="PANTHER" id="PTHR30461:SF2">
    <property type="entry name" value="SERINE RECOMBINASE PINE-RELATED"/>
    <property type="match status" value="1"/>
</dbReference>
<keyword evidence="8" id="KW-1185">Reference proteome</keyword>
<dbReference type="AlphaFoldDB" id="A0A6B8RE58"/>
<feature type="active site" description="O-(5'-phospho-DNA)-serine intermediate" evidence="4 5">
    <location>
        <position position="11"/>
    </location>
</feature>
<dbReference type="InterPro" id="IPR036162">
    <property type="entry name" value="Resolvase-like_N_sf"/>
</dbReference>
<gene>
    <name evidence="7" type="ORF">EHS13_01880</name>
</gene>
<evidence type="ECO:0000313" key="7">
    <source>
        <dbReference type="EMBL" id="QGQ93742.1"/>
    </source>
</evidence>
<sequence>MQNVVGYVRVSTQGQARDGYSLQYQADEIIKYCEENDLNLIRVYEDRGISGAKVDEEGLTVAREGLQNMLADLLHLNIQSIIVLNTSRLWRSDMAKVLIQRELKRNKVDVKSIEQPNYSIFAHDPNDFLVNGMLELLDQYQRLEIALKLGRGRRKKAEQGGYAGGGITYGYTVKNGQKHILIDNQQASAVKLLFQLRGNHLRWTLSQLAEALNVAGYHTANKKLFTKVQVKRILDHKAFYKGNYQYGEIQSKGMYEPILI</sequence>
<evidence type="ECO:0000256" key="3">
    <source>
        <dbReference type="ARBA" id="ARBA00023172"/>
    </source>
</evidence>
<feature type="domain" description="Resolvase/invertase-type recombinase catalytic" evidence="6">
    <location>
        <begin position="3"/>
        <end position="160"/>
    </location>
</feature>
<keyword evidence="1" id="KW-0229">DNA integration</keyword>
<dbReference type="PANTHER" id="PTHR30461">
    <property type="entry name" value="DNA-INVERTASE FROM LAMBDOID PROPHAGE"/>
    <property type="match status" value="1"/>
</dbReference>
<evidence type="ECO:0000256" key="4">
    <source>
        <dbReference type="PIRSR" id="PIRSR606118-50"/>
    </source>
</evidence>
<dbReference type="InterPro" id="IPR011109">
    <property type="entry name" value="DNA_bind_recombinase_dom"/>
</dbReference>
<dbReference type="OrthoDB" id="9811097at2"/>
<dbReference type="InterPro" id="IPR050639">
    <property type="entry name" value="SSR_resolvase"/>
</dbReference>
<dbReference type="RefSeq" id="WP_155698738.1">
    <property type="nucleotide sequence ID" value="NZ_CP034235.1"/>
</dbReference>
<dbReference type="SMART" id="SM00857">
    <property type="entry name" value="Resolvase"/>
    <property type="match status" value="1"/>
</dbReference>
<dbReference type="CDD" id="cd00338">
    <property type="entry name" value="Ser_Recombinase"/>
    <property type="match status" value="1"/>
</dbReference>
<dbReference type="KEGG" id="ppsc:EHS13_01880"/>
<evidence type="ECO:0000259" key="6">
    <source>
        <dbReference type="PROSITE" id="PS51736"/>
    </source>
</evidence>
<dbReference type="Pfam" id="PF07508">
    <property type="entry name" value="Recombinase"/>
    <property type="match status" value="1"/>
</dbReference>
<evidence type="ECO:0000256" key="2">
    <source>
        <dbReference type="ARBA" id="ARBA00023125"/>
    </source>
</evidence>
<dbReference type="GO" id="GO:0000150">
    <property type="term" value="F:DNA strand exchange activity"/>
    <property type="evidence" value="ECO:0007669"/>
    <property type="project" value="InterPro"/>
</dbReference>
<dbReference type="Gene3D" id="3.40.50.1390">
    <property type="entry name" value="Resolvase, N-terminal catalytic domain"/>
    <property type="match status" value="1"/>
</dbReference>
<accession>A0A6B8RE58</accession>
<dbReference type="EMBL" id="CP034235">
    <property type="protein sequence ID" value="QGQ93742.1"/>
    <property type="molecule type" value="Genomic_DNA"/>
</dbReference>
<evidence type="ECO:0000256" key="5">
    <source>
        <dbReference type="PROSITE-ProRule" id="PRU10137"/>
    </source>
</evidence>
<evidence type="ECO:0000313" key="8">
    <source>
        <dbReference type="Proteomes" id="UP000426246"/>
    </source>
</evidence>
<dbReference type="Pfam" id="PF00239">
    <property type="entry name" value="Resolvase"/>
    <property type="match status" value="1"/>
</dbReference>